<dbReference type="HOGENOM" id="CLU_000960_2_5_9"/>
<dbReference type="RefSeq" id="WP_024095334.1">
    <property type="nucleotide sequence ID" value="NC_023134.1"/>
</dbReference>
<feature type="transmembrane region" description="Helical" evidence="6">
    <location>
        <begin position="175"/>
        <end position="197"/>
    </location>
</feature>
<dbReference type="SUPFAM" id="SSF103473">
    <property type="entry name" value="MFS general substrate transporter"/>
    <property type="match status" value="1"/>
</dbReference>
<keyword evidence="9" id="KW-1185">Reference proteome</keyword>
<organism evidence="8 9">
    <name type="scientific">Paenibacillus larvae subsp. larvae DSM 25430</name>
    <dbReference type="NCBI Taxonomy" id="697284"/>
    <lineage>
        <taxon>Bacteria</taxon>
        <taxon>Bacillati</taxon>
        <taxon>Bacillota</taxon>
        <taxon>Bacilli</taxon>
        <taxon>Bacillales</taxon>
        <taxon>Paenibacillaceae</taxon>
        <taxon>Paenibacillus</taxon>
    </lineage>
</organism>
<feature type="transmembrane region" description="Helical" evidence="6">
    <location>
        <begin position="88"/>
        <end position="108"/>
    </location>
</feature>
<sequence length="384" mass="42203">MFTVFMLTSTAVVPVIGKLSDLYGRKRFYMIGLILFLTGSLLCGYASSMPQFIIYRGIQGIGAGIIMPVTFTLLMVLYPQDKWGSMQALFGITFGLSALVGPLIGAFITEVFHWRWNFFINLPIGLAAFLIIMSNMKENKKHEKPKIDYTGAMMIIAATVTLILSMRLIELQYSWSSWQVLALLVLFIISTIVFILVEKKAQEPIIPLDMFSNRVVSGTLLTVFMQGSTQVLSILFIPMFLTEVYKQKVSGTGVILTVLMLSVMVGSIIGGKLISFMSYRLNLIYDRLVGVATSSVSYFRNIGGIIASAIVGTYVNIQLSRQLTAGLEGNGLPVQSGSSVSEIIDQAKASEINSTIPQLFADSLHIGNWILLIGILISILFVSI</sequence>
<gene>
    <name evidence="8" type="ORF">ERIC2_c37510</name>
</gene>
<proteinExistence type="predicted"/>
<dbReference type="Proteomes" id="UP000029431">
    <property type="component" value="Chromosome"/>
</dbReference>
<feature type="domain" description="Major facilitator superfamily (MFS) profile" evidence="7">
    <location>
        <begin position="1"/>
        <end position="384"/>
    </location>
</feature>
<feature type="transmembrane region" description="Helical" evidence="6">
    <location>
        <begin position="218"/>
        <end position="241"/>
    </location>
</feature>
<evidence type="ECO:0000313" key="8">
    <source>
        <dbReference type="EMBL" id="AHD07461.1"/>
    </source>
</evidence>
<feature type="transmembrane region" description="Helical" evidence="6">
    <location>
        <begin position="53"/>
        <end position="76"/>
    </location>
</feature>
<keyword evidence="4 6" id="KW-1133">Transmembrane helix</keyword>
<feature type="transmembrane region" description="Helical" evidence="6">
    <location>
        <begin position="28"/>
        <end position="47"/>
    </location>
</feature>
<dbReference type="PANTHER" id="PTHR23501">
    <property type="entry name" value="MAJOR FACILITATOR SUPERFAMILY"/>
    <property type="match status" value="1"/>
</dbReference>
<dbReference type="InterPro" id="IPR036259">
    <property type="entry name" value="MFS_trans_sf"/>
</dbReference>
<dbReference type="KEGG" id="plv:ERIC2_c37510"/>
<feature type="transmembrane region" description="Helical" evidence="6">
    <location>
        <begin position="253"/>
        <end position="277"/>
    </location>
</feature>
<dbReference type="Gene3D" id="1.20.1720.10">
    <property type="entry name" value="Multidrug resistance protein D"/>
    <property type="match status" value="1"/>
</dbReference>
<evidence type="ECO:0000256" key="2">
    <source>
        <dbReference type="ARBA" id="ARBA00022448"/>
    </source>
</evidence>
<keyword evidence="5 6" id="KW-0472">Membrane</keyword>
<evidence type="ECO:0000256" key="3">
    <source>
        <dbReference type="ARBA" id="ARBA00022692"/>
    </source>
</evidence>
<keyword evidence="2" id="KW-0813">Transport</keyword>
<dbReference type="InterPro" id="IPR020846">
    <property type="entry name" value="MFS_dom"/>
</dbReference>
<feature type="transmembrane region" description="Helical" evidence="6">
    <location>
        <begin position="114"/>
        <end position="135"/>
    </location>
</feature>
<evidence type="ECO:0000256" key="6">
    <source>
        <dbReference type="SAM" id="Phobius"/>
    </source>
</evidence>
<dbReference type="PANTHER" id="PTHR23501:SF170">
    <property type="entry name" value="MULTIDRUG RESISTANCE PROTEIN 3"/>
    <property type="match status" value="1"/>
</dbReference>
<feature type="transmembrane region" description="Helical" evidence="6">
    <location>
        <begin position="298"/>
        <end position="317"/>
    </location>
</feature>
<dbReference type="InterPro" id="IPR005829">
    <property type="entry name" value="Sugar_transporter_CS"/>
</dbReference>
<keyword evidence="3 6" id="KW-0812">Transmembrane</keyword>
<dbReference type="PROSITE" id="PS00216">
    <property type="entry name" value="SUGAR_TRANSPORT_1"/>
    <property type="match status" value="1"/>
</dbReference>
<dbReference type="InterPro" id="IPR011701">
    <property type="entry name" value="MFS"/>
</dbReference>
<dbReference type="GO" id="GO:0005886">
    <property type="term" value="C:plasma membrane"/>
    <property type="evidence" value="ECO:0007669"/>
    <property type="project" value="UniProtKB-SubCell"/>
</dbReference>
<evidence type="ECO:0000256" key="5">
    <source>
        <dbReference type="ARBA" id="ARBA00023136"/>
    </source>
</evidence>
<evidence type="ECO:0000313" key="9">
    <source>
        <dbReference type="Proteomes" id="UP000029431"/>
    </source>
</evidence>
<evidence type="ECO:0000259" key="7">
    <source>
        <dbReference type="PROSITE" id="PS50850"/>
    </source>
</evidence>
<comment type="subcellular location">
    <subcellularLocation>
        <location evidence="1">Cell membrane</location>
        <topology evidence="1">Multi-pass membrane protein</topology>
    </subcellularLocation>
</comment>
<dbReference type="PATRIC" id="fig|697284.3.peg.3551"/>
<evidence type="ECO:0000256" key="1">
    <source>
        <dbReference type="ARBA" id="ARBA00004651"/>
    </source>
</evidence>
<name>V9W8U9_9BACL</name>
<feature type="transmembrane region" description="Helical" evidence="6">
    <location>
        <begin position="147"/>
        <end position="169"/>
    </location>
</feature>
<dbReference type="AlphaFoldDB" id="V9W8U9"/>
<reference evidence="8 9" key="1">
    <citation type="journal article" date="2014" name="PLoS ONE">
        <title>How to Kill the Honey Bee Larva: Genomic Potential and Virulence Mechanisms of Paenibacillus larvae.</title>
        <authorList>
            <person name="Djukic M."/>
            <person name="Brzuszkiewicz E."/>
            <person name="Funfhaus A."/>
            <person name="Voss J."/>
            <person name="Gollnow K."/>
            <person name="Poppinga L."/>
            <person name="Liesegang H."/>
            <person name="Garcia-Gonzalez E."/>
            <person name="Genersch E."/>
            <person name="Daniel R."/>
        </authorList>
    </citation>
    <scope>NUCLEOTIDE SEQUENCE [LARGE SCALE GENOMIC DNA]</scope>
    <source>
        <strain evidence="8 9">DSM 25430</strain>
    </source>
</reference>
<dbReference type="EMBL" id="CP003355">
    <property type="protein sequence ID" value="AHD07461.1"/>
    <property type="molecule type" value="Genomic_DNA"/>
</dbReference>
<accession>V9W8U9</accession>
<dbReference type="eggNOG" id="COG0477">
    <property type="taxonomic scope" value="Bacteria"/>
</dbReference>
<feature type="transmembrane region" description="Helical" evidence="6">
    <location>
        <begin position="366"/>
        <end position="383"/>
    </location>
</feature>
<dbReference type="Pfam" id="PF07690">
    <property type="entry name" value="MFS_1"/>
    <property type="match status" value="1"/>
</dbReference>
<evidence type="ECO:0000256" key="4">
    <source>
        <dbReference type="ARBA" id="ARBA00022989"/>
    </source>
</evidence>
<protein>
    <submittedName>
        <fullName evidence="8">Multidrug resistance protein</fullName>
    </submittedName>
</protein>
<dbReference type="PROSITE" id="PS50850">
    <property type="entry name" value="MFS"/>
    <property type="match status" value="1"/>
</dbReference>
<dbReference type="GO" id="GO:0022857">
    <property type="term" value="F:transmembrane transporter activity"/>
    <property type="evidence" value="ECO:0007669"/>
    <property type="project" value="InterPro"/>
</dbReference>